<protein>
    <recommendedName>
        <fullName evidence="4">PCNA-interacting partner</fullName>
    </recommendedName>
    <alternativeName>
        <fullName evidence="10">PARP-1 binding protein</fullName>
    </alternativeName>
    <alternativeName>
        <fullName evidence="11">PARP1-binding protein</fullName>
    </alternativeName>
</protein>
<dbReference type="GO" id="GO:0005737">
    <property type="term" value="C:cytoplasm"/>
    <property type="evidence" value="ECO:0007669"/>
    <property type="project" value="UniProtKB-SubCell"/>
</dbReference>
<evidence type="ECO:0000256" key="8">
    <source>
        <dbReference type="ARBA" id="ARBA00023204"/>
    </source>
</evidence>
<comment type="similarity">
    <text evidence="3">Belongs to the PARI family.</text>
</comment>
<evidence type="ECO:0000256" key="7">
    <source>
        <dbReference type="ARBA" id="ARBA00023125"/>
    </source>
</evidence>
<reference evidence="14" key="2">
    <citation type="journal article" date="2017" name="Sci. Adv.">
        <title>A tail of two voltages: Proteomic comparison of the three electric organs of the electric eel.</title>
        <authorList>
            <person name="Traeger L.L."/>
            <person name="Sabat G."/>
            <person name="Barrett-Wilt G.A."/>
            <person name="Wells G.B."/>
            <person name="Sussman M.R."/>
        </authorList>
    </citation>
    <scope>NUCLEOTIDE SEQUENCE [LARGE SCALE GENOMIC DNA]</scope>
</reference>
<reference evidence="13" key="5">
    <citation type="submission" date="2025-09" db="UniProtKB">
        <authorList>
            <consortium name="Ensembl"/>
        </authorList>
    </citation>
    <scope>IDENTIFICATION</scope>
</reference>
<feature type="region of interest" description="Disordered" evidence="12">
    <location>
        <begin position="503"/>
        <end position="529"/>
    </location>
</feature>
<keyword evidence="6" id="KW-0227">DNA damage</keyword>
<comment type="subcellular location">
    <subcellularLocation>
        <location evidence="2">Cytoplasm</location>
    </subcellularLocation>
    <subcellularLocation>
        <location evidence="1">Nucleus</location>
    </subcellularLocation>
</comment>
<evidence type="ECO:0000313" key="14">
    <source>
        <dbReference type="Proteomes" id="UP000314983"/>
    </source>
</evidence>
<evidence type="ECO:0000256" key="12">
    <source>
        <dbReference type="SAM" id="MobiDB-lite"/>
    </source>
</evidence>
<reference evidence="14" key="1">
    <citation type="journal article" date="2014" name="Science">
        <title>Nonhuman genetics. Genomic basis for the convergent evolution of electric organs.</title>
        <authorList>
            <person name="Gallant J.R."/>
            <person name="Traeger L.L."/>
            <person name="Volkening J.D."/>
            <person name="Moffett H."/>
            <person name="Chen P.H."/>
            <person name="Novina C.D."/>
            <person name="Phillips G.N.Jr."/>
            <person name="Anand R."/>
            <person name="Wells G.B."/>
            <person name="Pinch M."/>
            <person name="Guth R."/>
            <person name="Unguez G.A."/>
            <person name="Albert J.S."/>
            <person name="Zakon H.H."/>
            <person name="Samanta M.P."/>
            <person name="Sussman M.R."/>
        </authorList>
    </citation>
    <scope>NUCLEOTIDE SEQUENCE [LARGE SCALE GENOMIC DNA]</scope>
</reference>
<dbReference type="GO" id="GO:0000785">
    <property type="term" value="C:chromatin"/>
    <property type="evidence" value="ECO:0007669"/>
    <property type="project" value="TreeGrafter"/>
</dbReference>
<evidence type="ECO:0000256" key="10">
    <source>
        <dbReference type="ARBA" id="ARBA00031632"/>
    </source>
</evidence>
<dbReference type="AlphaFoldDB" id="A0A4W4FXA0"/>
<dbReference type="PANTHER" id="PTHR32121:SF0">
    <property type="entry name" value="PCNA-INTERACTING PARTNER"/>
    <property type="match status" value="1"/>
</dbReference>
<dbReference type="PANTHER" id="PTHR32121">
    <property type="entry name" value="PCNA-INTERACTING PARTNER"/>
    <property type="match status" value="1"/>
</dbReference>
<dbReference type="Proteomes" id="UP000314983">
    <property type="component" value="Chromosome 7"/>
</dbReference>
<dbReference type="STRING" id="8005.ENSEEEP00000028940"/>
<proteinExistence type="inferred from homology"/>
<evidence type="ECO:0000256" key="1">
    <source>
        <dbReference type="ARBA" id="ARBA00004123"/>
    </source>
</evidence>
<keyword evidence="5" id="KW-0963">Cytoplasm</keyword>
<keyword evidence="7" id="KW-0238">DNA-binding</keyword>
<dbReference type="InterPro" id="IPR027417">
    <property type="entry name" value="P-loop_NTPase"/>
</dbReference>
<dbReference type="SUPFAM" id="SSF52540">
    <property type="entry name" value="P-loop containing nucleoside triphosphate hydrolases"/>
    <property type="match status" value="1"/>
</dbReference>
<keyword evidence="8" id="KW-0234">DNA repair</keyword>
<evidence type="ECO:0000256" key="2">
    <source>
        <dbReference type="ARBA" id="ARBA00004496"/>
    </source>
</evidence>
<organism evidence="13 14">
    <name type="scientific">Electrophorus electricus</name>
    <name type="common">Electric eel</name>
    <name type="synonym">Gymnotus electricus</name>
    <dbReference type="NCBI Taxonomy" id="8005"/>
    <lineage>
        <taxon>Eukaryota</taxon>
        <taxon>Metazoa</taxon>
        <taxon>Chordata</taxon>
        <taxon>Craniata</taxon>
        <taxon>Vertebrata</taxon>
        <taxon>Euteleostomi</taxon>
        <taxon>Actinopterygii</taxon>
        <taxon>Neopterygii</taxon>
        <taxon>Teleostei</taxon>
        <taxon>Ostariophysi</taxon>
        <taxon>Gymnotiformes</taxon>
        <taxon>Gymnotoidei</taxon>
        <taxon>Gymnotidae</taxon>
        <taxon>Electrophorus</taxon>
    </lineage>
</organism>
<accession>A0A4W4FXA0</accession>
<dbReference type="InterPro" id="IPR038932">
    <property type="entry name" value="PARPBP"/>
</dbReference>
<dbReference type="GO" id="GO:2000042">
    <property type="term" value="P:negative regulation of double-strand break repair via homologous recombination"/>
    <property type="evidence" value="ECO:0007669"/>
    <property type="project" value="InterPro"/>
</dbReference>
<keyword evidence="9" id="KW-0539">Nucleus</keyword>
<evidence type="ECO:0000256" key="9">
    <source>
        <dbReference type="ARBA" id="ARBA00023242"/>
    </source>
</evidence>
<name>A0A4W4FXA0_ELEEL</name>
<dbReference type="GeneTree" id="ENSGT00390000006088"/>
<reference evidence="13" key="3">
    <citation type="submission" date="2020-05" db="EMBL/GenBank/DDBJ databases">
        <title>Electrophorus electricus (electric eel) genome, fEleEle1, primary haplotype.</title>
        <authorList>
            <person name="Myers G."/>
            <person name="Meyer A."/>
            <person name="Fedrigo O."/>
            <person name="Formenti G."/>
            <person name="Rhie A."/>
            <person name="Tracey A."/>
            <person name="Sims Y."/>
            <person name="Jarvis E.D."/>
        </authorList>
    </citation>
    <scope>NUCLEOTIDE SEQUENCE [LARGE SCALE GENOMIC DNA]</scope>
</reference>
<reference evidence="13" key="4">
    <citation type="submission" date="2025-08" db="UniProtKB">
        <authorList>
            <consortium name="Ensembl"/>
        </authorList>
    </citation>
    <scope>IDENTIFICATION</scope>
</reference>
<dbReference type="Ensembl" id="ENSEEET00000029278.2">
    <property type="protein sequence ID" value="ENSEEEP00000028940.2"/>
    <property type="gene ID" value="ENSEEEG00000013885.2"/>
</dbReference>
<dbReference type="GO" id="GO:0003677">
    <property type="term" value="F:DNA binding"/>
    <property type="evidence" value="ECO:0007669"/>
    <property type="project" value="UniProtKB-KW"/>
</dbReference>
<evidence type="ECO:0000256" key="11">
    <source>
        <dbReference type="ARBA" id="ARBA00032731"/>
    </source>
</evidence>
<dbReference type="GO" id="GO:0005634">
    <property type="term" value="C:nucleus"/>
    <property type="evidence" value="ECO:0007669"/>
    <property type="project" value="UniProtKB-SubCell"/>
</dbReference>
<sequence length="559" mass="61508">MVRVFRRECARVVGSERTTVRGADSMLLVLQLATAQVHKQEKGEFAAALSDVLAAWKGLLLDKLHLSHDTVPLPEGYELIRKEYERFLKRTNTVDLPDVHGMYSQLRRTTDPADPPTTQLFEFLRGRAQTFEEAEQACQCPATPSHRARLDSQMQRLVRRLFCSYLSLVVNTKDDLAVAHALNTPSRALGRTAFADLRHAAQLSHTSLFLAAMSFVRAIQLGGKGYAPPELDPLRKHLKGLSQFVHFTDQLEEILGETPEPRYAAASRIVSSVRAALLKSLGNGHPVSPVVEKTANELKERIQQICTIQKESATSSGISPSRPRAYAINHATAYEGRETVKVLMALLDEEATAPPSRNSVELLTEDQDFLVGTEEMSLLMLFRSPEIPTGLSPKPLRKRVQGQHGHVNFKVKGRVIRSQFACTYLDDAPPLNRILEFPSTSQLPTCVHPAPRLDVALKPTSLAHWGSGNKAALVQRTGNAHTPTGGPGPHLASVQTVIKASKRKLANRESVEPGGEEIQPPQKRPASAACSLRTGNRKCKSAPRKLLAGQGTLTSFFRL</sequence>
<evidence type="ECO:0000256" key="5">
    <source>
        <dbReference type="ARBA" id="ARBA00022490"/>
    </source>
</evidence>
<keyword evidence="14" id="KW-1185">Reference proteome</keyword>
<evidence type="ECO:0000256" key="6">
    <source>
        <dbReference type="ARBA" id="ARBA00022763"/>
    </source>
</evidence>
<evidence type="ECO:0000256" key="3">
    <source>
        <dbReference type="ARBA" id="ARBA00009135"/>
    </source>
</evidence>
<dbReference type="GO" id="GO:0006281">
    <property type="term" value="P:DNA repair"/>
    <property type="evidence" value="ECO:0007669"/>
    <property type="project" value="UniProtKB-KW"/>
</dbReference>
<gene>
    <name evidence="13" type="primary">PARPBP</name>
</gene>
<dbReference type="OMA" id="CSSQVKM"/>
<dbReference type="Gene3D" id="1.10.486.10">
    <property type="entry name" value="PCRA, domain 4"/>
    <property type="match status" value="1"/>
</dbReference>
<evidence type="ECO:0000313" key="13">
    <source>
        <dbReference type="Ensembl" id="ENSEEEP00000028940.2"/>
    </source>
</evidence>
<evidence type="ECO:0000256" key="4">
    <source>
        <dbReference type="ARBA" id="ARBA00014320"/>
    </source>
</evidence>